<accession>A0AAR2IWH8</accession>
<name>A0AAR2IWH8_PYGNA</name>
<protein>
    <submittedName>
        <fullName evidence="1">Uncharacterized protein</fullName>
    </submittedName>
</protein>
<reference evidence="1 2" key="1">
    <citation type="submission" date="2020-10" db="EMBL/GenBank/DDBJ databases">
        <title>Pygocentrus nattereri (red-bellied piranha) genome, fPygNat1, primary haplotype.</title>
        <authorList>
            <person name="Myers G."/>
            <person name="Meyer A."/>
            <person name="Karagic N."/>
            <person name="Pippel M."/>
            <person name="Winkler S."/>
            <person name="Tracey A."/>
            <person name="Wood J."/>
            <person name="Formenti G."/>
            <person name="Howe K."/>
            <person name="Fedrigo O."/>
            <person name="Jarvis E.D."/>
        </authorList>
    </citation>
    <scope>NUCLEOTIDE SEQUENCE [LARGE SCALE GENOMIC DNA]</scope>
</reference>
<dbReference type="Proteomes" id="UP001501920">
    <property type="component" value="Chromosome 29"/>
</dbReference>
<sequence length="82" mass="9508">MVWMGIFAVQRNLKSLCQYQSSETSIFLSHLFIVQLSHPLRVTDKTTVWTILMFVCREQSLHLKIFSSFIHVLPSANLCHIS</sequence>
<evidence type="ECO:0000313" key="1">
    <source>
        <dbReference type="Ensembl" id="ENSPNAP00000041951.1"/>
    </source>
</evidence>
<reference evidence="1" key="2">
    <citation type="submission" date="2025-08" db="UniProtKB">
        <authorList>
            <consortium name="Ensembl"/>
        </authorList>
    </citation>
    <scope>IDENTIFICATION</scope>
</reference>
<organism evidence="1 2">
    <name type="scientific">Pygocentrus nattereri</name>
    <name type="common">Red-bellied piranha</name>
    <dbReference type="NCBI Taxonomy" id="42514"/>
    <lineage>
        <taxon>Eukaryota</taxon>
        <taxon>Metazoa</taxon>
        <taxon>Chordata</taxon>
        <taxon>Craniata</taxon>
        <taxon>Vertebrata</taxon>
        <taxon>Euteleostomi</taxon>
        <taxon>Actinopterygii</taxon>
        <taxon>Neopterygii</taxon>
        <taxon>Teleostei</taxon>
        <taxon>Ostariophysi</taxon>
        <taxon>Characiformes</taxon>
        <taxon>Characoidei</taxon>
        <taxon>Pygocentrus</taxon>
    </lineage>
</organism>
<dbReference type="AlphaFoldDB" id="A0AAR2IWH8"/>
<evidence type="ECO:0000313" key="2">
    <source>
        <dbReference type="Proteomes" id="UP001501920"/>
    </source>
</evidence>
<dbReference type="Ensembl" id="ENSPNAT00000086945.1">
    <property type="protein sequence ID" value="ENSPNAP00000041951.1"/>
    <property type="gene ID" value="ENSPNAG00000035180.1"/>
</dbReference>
<keyword evidence="2" id="KW-1185">Reference proteome</keyword>
<proteinExistence type="predicted"/>
<reference evidence="1" key="3">
    <citation type="submission" date="2025-09" db="UniProtKB">
        <authorList>
            <consortium name="Ensembl"/>
        </authorList>
    </citation>
    <scope>IDENTIFICATION</scope>
</reference>